<dbReference type="Pfam" id="PF19439">
    <property type="entry name" value="CLEC16A_C"/>
    <property type="match status" value="3"/>
</dbReference>
<dbReference type="GO" id="GO:0005794">
    <property type="term" value="C:Golgi apparatus"/>
    <property type="evidence" value="ECO:0007669"/>
    <property type="project" value="TreeGrafter"/>
</dbReference>
<feature type="region of interest" description="Disordered" evidence="1">
    <location>
        <begin position="253"/>
        <end position="313"/>
    </location>
</feature>
<gene>
    <name evidence="3" type="ORF">FBUS_06028</name>
</gene>
<accession>A0A8E0VNI3</accession>
<name>A0A8E0VNI3_9TREM</name>
<dbReference type="Proteomes" id="UP000728185">
    <property type="component" value="Unassembled WGS sequence"/>
</dbReference>
<evidence type="ECO:0000313" key="4">
    <source>
        <dbReference type="Proteomes" id="UP000728185"/>
    </source>
</evidence>
<evidence type="ECO:0000313" key="3">
    <source>
        <dbReference type="EMBL" id="KAA0198673.1"/>
    </source>
</evidence>
<keyword evidence="4" id="KW-1185">Reference proteome</keyword>
<feature type="domain" description="CLEC16A/TT9 C-terminal" evidence="2">
    <location>
        <begin position="594"/>
        <end position="732"/>
    </location>
</feature>
<reference evidence="3" key="1">
    <citation type="submission" date="2019-05" db="EMBL/GenBank/DDBJ databases">
        <title>Annotation for the trematode Fasciolopsis buski.</title>
        <authorList>
            <person name="Choi Y.-J."/>
        </authorList>
    </citation>
    <scope>NUCLEOTIDE SEQUENCE</scope>
    <source>
        <strain evidence="3">HT</strain>
        <tissue evidence="3">Whole worm</tissue>
    </source>
</reference>
<dbReference type="PANTHER" id="PTHR21481">
    <property type="entry name" value="PROTEIN CLEC16A"/>
    <property type="match status" value="1"/>
</dbReference>
<evidence type="ECO:0000259" key="2">
    <source>
        <dbReference type="Pfam" id="PF19439"/>
    </source>
</evidence>
<dbReference type="OrthoDB" id="6285024at2759"/>
<comment type="caution">
    <text evidence="3">The sequence shown here is derived from an EMBL/GenBank/DDBJ whole genome shotgun (WGS) entry which is preliminary data.</text>
</comment>
<dbReference type="GO" id="GO:1901096">
    <property type="term" value="P:regulation of autophagosome maturation"/>
    <property type="evidence" value="ECO:0007669"/>
    <property type="project" value="TreeGrafter"/>
</dbReference>
<feature type="region of interest" description="Disordered" evidence="1">
    <location>
        <begin position="130"/>
        <end position="161"/>
    </location>
</feature>
<dbReference type="EMBL" id="LUCM01001583">
    <property type="protein sequence ID" value="KAA0198673.1"/>
    <property type="molecule type" value="Genomic_DNA"/>
</dbReference>
<feature type="region of interest" description="Disordered" evidence="1">
    <location>
        <begin position="476"/>
        <end position="502"/>
    </location>
</feature>
<feature type="compositionally biased region" description="Basic and acidic residues" evidence="1">
    <location>
        <begin position="138"/>
        <end position="157"/>
    </location>
</feature>
<feature type="compositionally biased region" description="Low complexity" evidence="1">
    <location>
        <begin position="480"/>
        <end position="498"/>
    </location>
</feature>
<sequence>MFKVDLRISSRHLSYSKLVDLVAEHIDHLHYVDDLLSLDIEAINEVLCDQLLHRLLIPLHVYSLTKRYKPLAQKPGVTRPHVSNPVATLMLLHVYLIIGNPNLIRILTEAIFLGDPSLTDLVPRWSQHSHAHLTSGNRNDHESRLERSEDENAHSDTDIPNEFNSAMGIAESLVIATLAMRNARSASAGKRLSAYIESGRSSNRHPAFLQPSESLEACLRHAKGVNPSLLASIWPASLEPLVLVEHRKNELVTTEGTTSGTGLAVSRSPRLAESPRDSSATSSAPANDEVAVEAPACSTPPNCENEPSPQVTRPSVMLTSTSIAHKNSPSKSATDSNQSEIVEQSVDSFNLQGRPFLRALYRSLEVGPGTDYDTLFTLLLLQAIRTNEGSRVRLVTLHVTMQLLTELVCDASFGCQLSDEHFAQVISAREEAMMVLRSYFQNDAIFLDVFEHELRHIKDIPVSLKKLAMDSSLLLPPPTTSAANKSSPSSSRGGPTNPLQTDRFRRMPESQLEHTQHAIEIFLLVHIWLESLLRVRSAEISQNSHLEAPKTLSNNAHPEGNHLFSTRLPVDVTLVPGLAGLGDVPDPKVTLVHKAGDKLDLSSEALIGCTVESKGSHEKRFLVNYSQQLVLVEPDSKQIGWGIITFIGSLQDLEATCDPADSRCLHVNVNQPGHLSSVARYEASTAPIQRYSPKPLLCARFLFEDHIRCMTARQMLLRGREMARQTKLRKIAT</sequence>
<dbReference type="PANTHER" id="PTHR21481:SF0">
    <property type="entry name" value="PROTEIN CLEC16A"/>
    <property type="match status" value="1"/>
</dbReference>
<feature type="domain" description="CLEC16A/TT9 C-terminal" evidence="2">
    <location>
        <begin position="390"/>
        <end position="524"/>
    </location>
</feature>
<evidence type="ECO:0000256" key="1">
    <source>
        <dbReference type="SAM" id="MobiDB-lite"/>
    </source>
</evidence>
<feature type="compositionally biased region" description="Polar residues" evidence="1">
    <location>
        <begin position="299"/>
        <end position="313"/>
    </location>
</feature>
<feature type="domain" description="CLEC16A/TT9 C-terminal" evidence="2">
    <location>
        <begin position="16"/>
        <end position="121"/>
    </location>
</feature>
<dbReference type="GO" id="GO:0016197">
    <property type="term" value="P:endosomal transport"/>
    <property type="evidence" value="ECO:0007669"/>
    <property type="project" value="TreeGrafter"/>
</dbReference>
<dbReference type="InterPro" id="IPR039272">
    <property type="entry name" value="CLEC16A/TT9"/>
</dbReference>
<proteinExistence type="predicted"/>
<protein>
    <recommendedName>
        <fullName evidence="2">CLEC16A/TT9 C-terminal domain-containing protein</fullName>
    </recommendedName>
</protein>
<dbReference type="AlphaFoldDB" id="A0A8E0VNI3"/>
<organism evidence="3 4">
    <name type="scientific">Fasciolopsis buskii</name>
    <dbReference type="NCBI Taxonomy" id="27845"/>
    <lineage>
        <taxon>Eukaryota</taxon>
        <taxon>Metazoa</taxon>
        <taxon>Spiralia</taxon>
        <taxon>Lophotrochozoa</taxon>
        <taxon>Platyhelminthes</taxon>
        <taxon>Trematoda</taxon>
        <taxon>Digenea</taxon>
        <taxon>Plagiorchiida</taxon>
        <taxon>Echinostomata</taxon>
        <taxon>Echinostomatoidea</taxon>
        <taxon>Fasciolidae</taxon>
        <taxon>Fasciolopsis</taxon>
    </lineage>
</organism>
<dbReference type="InterPro" id="IPR045820">
    <property type="entry name" value="CLEC16A/TT9_C"/>
</dbReference>
<dbReference type="GO" id="GO:0007034">
    <property type="term" value="P:vacuolar transport"/>
    <property type="evidence" value="ECO:0007669"/>
    <property type="project" value="TreeGrafter"/>
</dbReference>
<dbReference type="GO" id="GO:0005770">
    <property type="term" value="C:late endosome"/>
    <property type="evidence" value="ECO:0007669"/>
    <property type="project" value="TreeGrafter"/>
</dbReference>